<name>A0A523RVF9_UNCAE</name>
<organism evidence="1 2">
    <name type="scientific">Aerophobetes bacterium</name>
    <dbReference type="NCBI Taxonomy" id="2030807"/>
    <lineage>
        <taxon>Bacteria</taxon>
        <taxon>Candidatus Aerophobota</taxon>
    </lineage>
</organism>
<dbReference type="Gene3D" id="2.40.70.10">
    <property type="entry name" value="Acid Proteases"/>
    <property type="match status" value="1"/>
</dbReference>
<comment type="caution">
    <text evidence="1">The sequence shown here is derived from an EMBL/GenBank/DDBJ whole genome shotgun (WGS) entry which is preliminary data.</text>
</comment>
<dbReference type="InterPro" id="IPR021109">
    <property type="entry name" value="Peptidase_aspartic_dom_sf"/>
</dbReference>
<proteinExistence type="predicted"/>
<gene>
    <name evidence="1" type="ORF">E3J84_04745</name>
</gene>
<evidence type="ECO:0000313" key="1">
    <source>
        <dbReference type="EMBL" id="TET09778.1"/>
    </source>
</evidence>
<sequence>MISWEIAEALGYRPNISSQRITLVIASGVERVPLIKVDIMRILGKEIRDTEIVCHDLPARSYVDGLLGVKSLRELKAKIDFDKGTLEIQS</sequence>
<evidence type="ECO:0000313" key="2">
    <source>
        <dbReference type="Proteomes" id="UP000316360"/>
    </source>
</evidence>
<dbReference type="EMBL" id="SOKJ01000265">
    <property type="protein sequence ID" value="TET09778.1"/>
    <property type="molecule type" value="Genomic_DNA"/>
</dbReference>
<reference evidence="1 2" key="1">
    <citation type="submission" date="2019-03" db="EMBL/GenBank/DDBJ databases">
        <title>Metabolic potential of uncultured bacteria and archaea associated with petroleum seepage in deep-sea sediments.</title>
        <authorList>
            <person name="Dong X."/>
            <person name="Hubert C."/>
        </authorList>
    </citation>
    <scope>NUCLEOTIDE SEQUENCE [LARGE SCALE GENOMIC DNA]</scope>
    <source>
        <strain evidence="1">E44_bin7</strain>
    </source>
</reference>
<accession>A0A523RVF9</accession>
<dbReference type="Proteomes" id="UP000316360">
    <property type="component" value="Unassembled WGS sequence"/>
</dbReference>
<dbReference type="AlphaFoldDB" id="A0A523RVF9"/>
<protein>
    <submittedName>
        <fullName evidence="1">Uncharacterized protein</fullName>
    </submittedName>
</protein>